<accession>A0ABP0SM61</accession>
<keyword evidence="3" id="KW-1185">Reference proteome</keyword>
<feature type="transmembrane region" description="Helical" evidence="1">
    <location>
        <begin position="54"/>
        <end position="76"/>
    </location>
</feature>
<protein>
    <submittedName>
        <fullName evidence="2">Uncharacterized protein</fullName>
    </submittedName>
</protein>
<reference evidence="2 3" key="1">
    <citation type="submission" date="2024-02" db="EMBL/GenBank/DDBJ databases">
        <authorList>
            <person name="Chen Y."/>
            <person name="Shah S."/>
            <person name="Dougan E. K."/>
            <person name="Thang M."/>
            <person name="Chan C."/>
        </authorList>
    </citation>
    <scope>NUCLEOTIDE SEQUENCE [LARGE SCALE GENOMIC DNA]</scope>
</reference>
<dbReference type="EMBL" id="CAXAMN010027839">
    <property type="protein sequence ID" value="CAK9113358.1"/>
    <property type="molecule type" value="Genomic_DNA"/>
</dbReference>
<evidence type="ECO:0000256" key="1">
    <source>
        <dbReference type="SAM" id="Phobius"/>
    </source>
</evidence>
<proteinExistence type="predicted"/>
<gene>
    <name evidence="2" type="ORF">CCMP2556_LOCUS52471</name>
</gene>
<keyword evidence="1" id="KW-0812">Transmembrane</keyword>
<organism evidence="2 3">
    <name type="scientific">Durusdinium trenchii</name>
    <dbReference type="NCBI Taxonomy" id="1381693"/>
    <lineage>
        <taxon>Eukaryota</taxon>
        <taxon>Sar</taxon>
        <taxon>Alveolata</taxon>
        <taxon>Dinophyceae</taxon>
        <taxon>Suessiales</taxon>
        <taxon>Symbiodiniaceae</taxon>
        <taxon>Durusdinium</taxon>
    </lineage>
</organism>
<evidence type="ECO:0000313" key="3">
    <source>
        <dbReference type="Proteomes" id="UP001642484"/>
    </source>
</evidence>
<comment type="caution">
    <text evidence="2">The sequence shown here is derived from an EMBL/GenBank/DDBJ whole genome shotgun (WGS) entry which is preliminary data.</text>
</comment>
<evidence type="ECO:0000313" key="2">
    <source>
        <dbReference type="EMBL" id="CAK9113358.1"/>
    </source>
</evidence>
<sequence>MACECADERMLGDTKYTYVGPTQGAYEQVTELKYVGEGQGSINKEQQITVKKGVPWAWCVLLLPLLVLPFLPFWFFRHQASAPVTPVPVPRQTTPQEVIVRHHFLTRTHDVHVPVPVPGPDHVVYDKVYAPHAHFSCANAELSDSSETYWSAKHKAWCCWKFSIGCPSHVVTQDKFIHVQKTHAVPVPHYYNVPIPSPPSKPIYEKTYIPTAPLPPKHVPVPVKIPAKIPDPIVHYKYKAVPQPYKVPHVVYDKQEVPVHVTVKKYVKDYVPQPPEIIHRTHTEYVPEQSYDCDEGFEHWEDVWSVGQRRFCCWKANRGCAQTHYKTKTQVKTHIKYVKVPVPSPPKIIVRHHEVHPHLQSFDCTQGFSNWFHGWSPLKKKYCCAHENRGCPGAAHGHMSVTVHTVHMAGAGKATGKIYDCNAGFDNWLQGWSDSKKTWCCDKEQRGCVKHHCYSGEISTWNQDKRDWCCSNYQRGCAHTTLSPLGCDAVCTLHGESSTCKDRMAWVQEHVFGSQDNSCNLAYSKVQVDCSVCRACSIGAAGCEIIQGTAKAAFDCNAALNNFFRAWSPPKKQWCCSKEGKGCEGNSPPSVDPGFGMKWKHVQVNGFWTWMAIHVSGAGGTVAVPPKLPYDCHAGLANWKLGWSDGKKGWCCSNQKMGCPGSAGGMGAGGAAGAAGGSYTVHTSWSTHGFPPSAAAHGMEWHWAGNHWSQIHMAGHAAFHCHGAVAAMPEAQKKWCCLNEGLGCQ</sequence>
<keyword evidence="1" id="KW-0472">Membrane</keyword>
<dbReference type="Proteomes" id="UP001642484">
    <property type="component" value="Unassembled WGS sequence"/>
</dbReference>
<keyword evidence="1" id="KW-1133">Transmembrane helix</keyword>
<name>A0ABP0SM61_9DINO</name>